<evidence type="ECO:0000313" key="1">
    <source>
        <dbReference type="EMBL" id="PNJ24684.1"/>
    </source>
</evidence>
<organism evidence="1">
    <name type="scientific">Pongo abelii</name>
    <name type="common">Sumatran orangutan</name>
    <name type="synonym">Pongo pygmaeus abelii</name>
    <dbReference type="NCBI Taxonomy" id="9601"/>
    <lineage>
        <taxon>Eukaryota</taxon>
        <taxon>Metazoa</taxon>
        <taxon>Chordata</taxon>
        <taxon>Craniata</taxon>
        <taxon>Vertebrata</taxon>
        <taxon>Euteleostomi</taxon>
        <taxon>Mammalia</taxon>
        <taxon>Eutheria</taxon>
        <taxon>Euarchontoglires</taxon>
        <taxon>Primates</taxon>
        <taxon>Haplorrhini</taxon>
        <taxon>Catarrhini</taxon>
        <taxon>Hominidae</taxon>
        <taxon>Pongo</taxon>
    </lineage>
</organism>
<sequence length="110" mass="11415">PASVCASSSESLPRCCWSAGSFLWQISSAASEHIPGPFWEGGSQGLFLGLAGYSSSANLGSWKRCPSCSAWGLPLAGEGRVPSPAAPMRWWPCSTPSPGSTPSFLSSRPP</sequence>
<gene>
    <name evidence="1" type="ORF">CR201_G0039767</name>
</gene>
<dbReference type="AlphaFoldDB" id="A0A2J8SV93"/>
<protein>
    <submittedName>
        <fullName evidence="1">ST5 isoform 59</fullName>
    </submittedName>
</protein>
<proteinExistence type="predicted"/>
<name>A0A2J8SV93_PONAB</name>
<accession>A0A2J8SV93</accession>
<dbReference type="EMBL" id="NDHI03003540">
    <property type="protein sequence ID" value="PNJ24684.1"/>
    <property type="molecule type" value="Genomic_DNA"/>
</dbReference>
<comment type="caution">
    <text evidence="1">The sequence shown here is derived from an EMBL/GenBank/DDBJ whole genome shotgun (WGS) entry which is preliminary data.</text>
</comment>
<feature type="non-terminal residue" evidence="1">
    <location>
        <position position="1"/>
    </location>
</feature>
<reference evidence="1" key="1">
    <citation type="submission" date="2017-12" db="EMBL/GenBank/DDBJ databases">
        <title>High-resolution comparative analysis of great ape genomes.</title>
        <authorList>
            <person name="Pollen A."/>
            <person name="Hastie A."/>
            <person name="Hormozdiari F."/>
            <person name="Dougherty M."/>
            <person name="Liu R."/>
            <person name="Chaisson M."/>
            <person name="Hoppe E."/>
            <person name="Hill C."/>
            <person name="Pang A."/>
            <person name="Hillier L."/>
            <person name="Baker C."/>
            <person name="Armstrong J."/>
            <person name="Shendure J."/>
            <person name="Paten B."/>
            <person name="Wilson R."/>
            <person name="Chao H."/>
            <person name="Schneider V."/>
            <person name="Ventura M."/>
            <person name="Kronenberg Z."/>
            <person name="Murali S."/>
            <person name="Gordon D."/>
            <person name="Cantsilieris S."/>
            <person name="Munson K."/>
            <person name="Nelson B."/>
            <person name="Raja A."/>
            <person name="Underwood J."/>
            <person name="Diekhans M."/>
            <person name="Fiddes I."/>
            <person name="Haussler D."/>
            <person name="Eichler E."/>
        </authorList>
    </citation>
    <scope>NUCLEOTIDE SEQUENCE [LARGE SCALE GENOMIC DNA]</scope>
    <source>
        <strain evidence="1">Susie</strain>
    </source>
</reference>